<dbReference type="EMBL" id="CP140154">
    <property type="protein sequence ID" value="WQG89480.1"/>
    <property type="molecule type" value="Genomic_DNA"/>
</dbReference>
<dbReference type="AlphaFoldDB" id="A0A1K1LRV2"/>
<sequence length="356" mass="40451">MRPNEPLLYAATSANLYNFAGNADFDRHPELFRTILSNSSKAFNDLFDFSVDDVSLIDEKHVFRDLKTSPRIFISFHTGSYYALPAWLLKHGHDVIVLSDTQSVKSGDFNGVTELYRNRYQNNCHVELINVEKQGAIFKVIKRIKAGAIVIAYIDGNKGIGGQTMQNENMLTLDFLKGKVKVRKGMVYLSCLTGVPVQLVLSHEEDGASCLACCGESFSAEGEDRDVFAGKVLQAIMHQFGHHVSKYYTQWANWPYVHHWSLIDAFTAGESAEDLQWDINGQWMLHLSHCCPLKLNDKYYVFDRTRYSLFLLDEQYIGLFSYKSTPAERVQLAARIIESDPAMTAELLSWRVISHL</sequence>
<dbReference type="EMBL" id="FPIZ01000001">
    <property type="protein sequence ID" value="SFW13560.1"/>
    <property type="molecule type" value="Genomic_DNA"/>
</dbReference>
<evidence type="ECO:0000313" key="1">
    <source>
        <dbReference type="EMBL" id="SFW13560.1"/>
    </source>
</evidence>
<evidence type="ECO:0000313" key="3">
    <source>
        <dbReference type="Proteomes" id="UP000183788"/>
    </source>
</evidence>
<protein>
    <recommendedName>
        <fullName evidence="5">Lipid A biosynthesis acyltransferase</fullName>
    </recommendedName>
</protein>
<evidence type="ECO:0000313" key="4">
    <source>
        <dbReference type="Proteomes" id="UP001326715"/>
    </source>
</evidence>
<reference evidence="2 4" key="2">
    <citation type="submission" date="2023-11" db="EMBL/GenBank/DDBJ databases">
        <title>MicrobeMod: A computational toolkit for identifying prokaryotic methylation and restriction-modification with nanopore sequencing.</title>
        <authorList>
            <person name="Crits-Christoph A."/>
            <person name="Kang S.C."/>
            <person name="Lee H."/>
            <person name="Ostrov N."/>
        </authorList>
    </citation>
    <scope>NUCLEOTIDE SEQUENCE [LARGE SCALE GENOMIC DNA]</scope>
    <source>
        <strain evidence="2 4">ATCC 23090</strain>
    </source>
</reference>
<dbReference type="Proteomes" id="UP001326715">
    <property type="component" value="Chromosome"/>
</dbReference>
<gene>
    <name evidence="1" type="ORF">SAMN05661012_00166</name>
    <name evidence="2" type="ORF">SR876_31600</name>
</gene>
<dbReference type="Proteomes" id="UP000183788">
    <property type="component" value="Unassembled WGS sequence"/>
</dbReference>
<accession>A0A1K1LRV2</accession>
<proteinExistence type="predicted"/>
<dbReference type="OrthoDB" id="1373292at2"/>
<dbReference type="STRING" id="1004.SAMN05661012_00166"/>
<evidence type="ECO:0000313" key="2">
    <source>
        <dbReference type="EMBL" id="WQG89480.1"/>
    </source>
</evidence>
<dbReference type="RefSeq" id="WP_072356712.1">
    <property type="nucleotide sequence ID" value="NZ_CP139972.1"/>
</dbReference>
<name>A0A1K1LRV2_9BACT</name>
<evidence type="ECO:0008006" key="5">
    <source>
        <dbReference type="Google" id="ProtNLM"/>
    </source>
</evidence>
<reference evidence="1 3" key="1">
    <citation type="submission" date="2016-11" db="EMBL/GenBank/DDBJ databases">
        <authorList>
            <person name="Jaros S."/>
            <person name="Januszkiewicz K."/>
            <person name="Wedrychowicz H."/>
        </authorList>
    </citation>
    <scope>NUCLEOTIDE SEQUENCE [LARGE SCALE GENOMIC DNA]</scope>
    <source>
        <strain evidence="1 3">DSM 784</strain>
    </source>
</reference>
<organism evidence="1 3">
    <name type="scientific">Chitinophaga sancti</name>
    <dbReference type="NCBI Taxonomy" id="1004"/>
    <lineage>
        <taxon>Bacteria</taxon>
        <taxon>Pseudomonadati</taxon>
        <taxon>Bacteroidota</taxon>
        <taxon>Chitinophagia</taxon>
        <taxon>Chitinophagales</taxon>
        <taxon>Chitinophagaceae</taxon>
        <taxon>Chitinophaga</taxon>
    </lineage>
</organism>
<keyword evidence="4" id="KW-1185">Reference proteome</keyword>